<dbReference type="SUPFAM" id="SSF53474">
    <property type="entry name" value="alpha/beta-Hydrolases"/>
    <property type="match status" value="1"/>
</dbReference>
<accession>A0A2N7W9R4</accession>
<dbReference type="PRINTS" id="PR00111">
    <property type="entry name" value="ABHYDROLASE"/>
</dbReference>
<dbReference type="RefSeq" id="WP_102609237.1">
    <property type="nucleotide sequence ID" value="NZ_CADIKD010000008.1"/>
</dbReference>
<gene>
    <name evidence="2" type="primary">pcaD</name>
    <name evidence="2" type="ORF">C0Z19_07865</name>
</gene>
<dbReference type="EMBL" id="PNYB01000005">
    <property type="protein sequence ID" value="PMS26142.1"/>
    <property type="molecule type" value="Genomic_DNA"/>
</dbReference>
<evidence type="ECO:0000313" key="3">
    <source>
        <dbReference type="Proteomes" id="UP000235347"/>
    </source>
</evidence>
<comment type="caution">
    <text evidence="2">The sequence shown here is derived from an EMBL/GenBank/DDBJ whole genome shotgun (WGS) entry which is preliminary data.</text>
</comment>
<dbReference type="InterPro" id="IPR026968">
    <property type="entry name" value="PcaD/CatD"/>
</dbReference>
<dbReference type="PANTHER" id="PTHR43433:SF5">
    <property type="entry name" value="AB HYDROLASE-1 DOMAIN-CONTAINING PROTEIN"/>
    <property type="match status" value="1"/>
</dbReference>
<sequence>MPFVSLSGIRLHYRIDGDERSDAPWLVLANALGADVTMWAPQIAAFAARFRVLRFDTRGLGCSDAPPGPYSIEQWTQDVIGLLDALSIERAHFCGLSMGGLIGVALAARHADRFDRFVLAHTAARLGAPEIWQARARQAREQGARSLADATLKRWFTDAFAEREPLLVAMIRDAFAHMDDEGYASNCEAIGAADLRAEAGAIHAPTLVMTGRGDPSVAPELTRALAEAIAGARFVELDAQHLSNIERADEFTQTVLGFLTGPIAH</sequence>
<dbReference type="Proteomes" id="UP000235347">
    <property type="component" value="Unassembled WGS sequence"/>
</dbReference>
<dbReference type="GO" id="GO:0042952">
    <property type="term" value="P:beta-ketoadipate pathway"/>
    <property type="evidence" value="ECO:0007669"/>
    <property type="project" value="InterPro"/>
</dbReference>
<proteinExistence type="predicted"/>
<dbReference type="InterPro" id="IPR050471">
    <property type="entry name" value="AB_hydrolase"/>
</dbReference>
<name>A0A2N7W9R4_9BURK</name>
<dbReference type="PANTHER" id="PTHR43433">
    <property type="entry name" value="HYDROLASE, ALPHA/BETA FOLD FAMILY PROTEIN"/>
    <property type="match status" value="1"/>
</dbReference>
<dbReference type="InterPro" id="IPR000073">
    <property type="entry name" value="AB_hydrolase_1"/>
</dbReference>
<dbReference type="AlphaFoldDB" id="A0A2N7W9R4"/>
<dbReference type="InterPro" id="IPR029058">
    <property type="entry name" value="AB_hydrolase_fold"/>
</dbReference>
<protein>
    <submittedName>
        <fullName evidence="2">3-oxoadipate enol-lactonase</fullName>
    </submittedName>
</protein>
<dbReference type="NCBIfam" id="TIGR02427">
    <property type="entry name" value="protocat_pcaD"/>
    <property type="match status" value="1"/>
</dbReference>
<reference evidence="2 3" key="1">
    <citation type="submission" date="2018-01" db="EMBL/GenBank/DDBJ databases">
        <title>Whole genome analyses suggest that Burkholderia sensu lato contains two further novel genera in the rhizoxinica-symbiotica group Mycetohabitans gen. nov., and Trinickia gen. nov.: implications for the evolution of diazotrophy and nodulation in the Burkholderiaceae.</title>
        <authorList>
            <person name="Estrada-de los Santos P."/>
            <person name="Palmer M."/>
            <person name="Chavez-Ramirez B."/>
            <person name="Beukes C."/>
            <person name="Steenkamp E.T."/>
            <person name="Hirsch A.M."/>
            <person name="Manyaka P."/>
            <person name="Maluk M."/>
            <person name="Lafos M."/>
            <person name="Crook M."/>
            <person name="Gross E."/>
            <person name="Simon M.F."/>
            <person name="Bueno dos Reis Junior F."/>
            <person name="Poole P.S."/>
            <person name="Venter S.N."/>
            <person name="James E.K."/>
        </authorList>
    </citation>
    <scope>NUCLEOTIDE SEQUENCE [LARGE SCALE GENOMIC DNA]</scope>
    <source>
        <strain evidence="2 3">GP25-8</strain>
    </source>
</reference>
<evidence type="ECO:0000259" key="1">
    <source>
        <dbReference type="Pfam" id="PF00561"/>
    </source>
</evidence>
<dbReference type="GO" id="GO:0047570">
    <property type="term" value="F:3-oxoadipate enol-lactonase activity"/>
    <property type="evidence" value="ECO:0007669"/>
    <property type="project" value="InterPro"/>
</dbReference>
<dbReference type="Pfam" id="PF00561">
    <property type="entry name" value="Abhydrolase_1"/>
    <property type="match status" value="1"/>
</dbReference>
<organism evidence="2 3">
    <name type="scientific">Trinickia soli</name>
    <dbReference type="NCBI Taxonomy" id="380675"/>
    <lineage>
        <taxon>Bacteria</taxon>
        <taxon>Pseudomonadati</taxon>
        <taxon>Pseudomonadota</taxon>
        <taxon>Betaproteobacteria</taxon>
        <taxon>Burkholderiales</taxon>
        <taxon>Burkholderiaceae</taxon>
        <taxon>Trinickia</taxon>
    </lineage>
</organism>
<evidence type="ECO:0000313" key="2">
    <source>
        <dbReference type="EMBL" id="PMS26142.1"/>
    </source>
</evidence>
<feature type="domain" description="AB hydrolase-1" evidence="1">
    <location>
        <begin position="24"/>
        <end position="247"/>
    </location>
</feature>
<keyword evidence="3" id="KW-1185">Reference proteome</keyword>
<dbReference type="Gene3D" id="3.40.50.1820">
    <property type="entry name" value="alpha/beta hydrolase"/>
    <property type="match status" value="1"/>
</dbReference>